<protein>
    <recommendedName>
        <fullName evidence="2">Thioesterase domain-containing protein</fullName>
    </recommendedName>
</protein>
<feature type="region of interest" description="Disordered" evidence="1">
    <location>
        <begin position="53"/>
        <end position="84"/>
    </location>
</feature>
<gene>
    <name evidence="3" type="ORF">AVDCRST_MAG59-4146</name>
</gene>
<evidence type="ECO:0000259" key="2">
    <source>
        <dbReference type="Pfam" id="PF00975"/>
    </source>
</evidence>
<feature type="domain" description="Thioesterase" evidence="2">
    <location>
        <begin position="1"/>
        <end position="158"/>
    </location>
</feature>
<sequence length="169" mass="18449">MLAFEIAHQVVAEGGEVAGLFLIDTRYPDRDAEAIERLRRRLVEQAAARVARRQLADGGGEAVPATERPGSGASSADNVTLLDDEEPNPRALQLYRYRPRPFPGRVTLFENEAWHRDHPATEWATVAAGGLEVEVVPGDHRTYLVDHLDVVADRLRTKLAAPVAPAAVG</sequence>
<name>A0A6J4VJY5_9BACT</name>
<dbReference type="EMBL" id="CADCWF010000300">
    <property type="protein sequence ID" value="CAA9575722.1"/>
    <property type="molecule type" value="Genomic_DNA"/>
</dbReference>
<dbReference type="InterPro" id="IPR001031">
    <property type="entry name" value="Thioesterase"/>
</dbReference>
<accession>A0A6J4VJY5</accession>
<dbReference type="Pfam" id="PF00975">
    <property type="entry name" value="Thioesterase"/>
    <property type="match status" value="1"/>
</dbReference>
<organism evidence="3">
    <name type="scientific">uncultured Thermomicrobiales bacterium</name>
    <dbReference type="NCBI Taxonomy" id="1645740"/>
    <lineage>
        <taxon>Bacteria</taxon>
        <taxon>Pseudomonadati</taxon>
        <taxon>Thermomicrobiota</taxon>
        <taxon>Thermomicrobia</taxon>
        <taxon>Thermomicrobiales</taxon>
        <taxon>environmental samples</taxon>
    </lineage>
</organism>
<dbReference type="Gene3D" id="3.40.50.1820">
    <property type="entry name" value="alpha/beta hydrolase"/>
    <property type="match status" value="1"/>
</dbReference>
<evidence type="ECO:0000313" key="3">
    <source>
        <dbReference type="EMBL" id="CAA9575722.1"/>
    </source>
</evidence>
<proteinExistence type="predicted"/>
<dbReference type="AlphaFoldDB" id="A0A6J4VJY5"/>
<dbReference type="InterPro" id="IPR029058">
    <property type="entry name" value="AB_hydrolase_fold"/>
</dbReference>
<evidence type="ECO:0000256" key="1">
    <source>
        <dbReference type="SAM" id="MobiDB-lite"/>
    </source>
</evidence>
<reference evidence="3" key="1">
    <citation type="submission" date="2020-02" db="EMBL/GenBank/DDBJ databases">
        <authorList>
            <person name="Meier V. D."/>
        </authorList>
    </citation>
    <scope>NUCLEOTIDE SEQUENCE</scope>
    <source>
        <strain evidence="3">AVDCRST_MAG59</strain>
    </source>
</reference>
<dbReference type="SUPFAM" id="SSF53474">
    <property type="entry name" value="alpha/beta-Hydrolases"/>
    <property type="match status" value="1"/>
</dbReference>